<evidence type="ECO:0000313" key="1">
    <source>
        <dbReference type="EMBL" id="KAI3375684.1"/>
    </source>
</evidence>
<proteinExistence type="predicted"/>
<dbReference type="Proteomes" id="UP000831701">
    <property type="component" value="Chromosome 2"/>
</dbReference>
<comment type="caution">
    <text evidence="1">The sequence shown here is derived from an EMBL/GenBank/DDBJ whole genome shotgun (WGS) entry which is preliminary data.</text>
</comment>
<gene>
    <name evidence="1" type="ORF">L3Q82_003992</name>
</gene>
<dbReference type="EMBL" id="CM041532">
    <property type="protein sequence ID" value="KAI3375684.1"/>
    <property type="molecule type" value="Genomic_DNA"/>
</dbReference>
<organism evidence="1 2">
    <name type="scientific">Scortum barcoo</name>
    <name type="common">barcoo grunter</name>
    <dbReference type="NCBI Taxonomy" id="214431"/>
    <lineage>
        <taxon>Eukaryota</taxon>
        <taxon>Metazoa</taxon>
        <taxon>Chordata</taxon>
        <taxon>Craniata</taxon>
        <taxon>Vertebrata</taxon>
        <taxon>Euteleostomi</taxon>
        <taxon>Actinopterygii</taxon>
        <taxon>Neopterygii</taxon>
        <taxon>Teleostei</taxon>
        <taxon>Neoteleostei</taxon>
        <taxon>Acanthomorphata</taxon>
        <taxon>Eupercaria</taxon>
        <taxon>Centrarchiformes</taxon>
        <taxon>Terapontoidei</taxon>
        <taxon>Terapontidae</taxon>
        <taxon>Scortum</taxon>
    </lineage>
</organism>
<sequence>MAKLPALSTAGGGEIYMGSEIRDCFSLLDVLCANEFEGASLNPELQEQTEINFYRGAPPEWLNFHISDQAESDGTGTPFIKRDGYDTLVDQILQKRKHPGTSAIKLFHQPGCGGTTLAMKVLWDLRKKFRCAVLTGTTSDITNIAKEVVDLFTAGIRSNQNTVLLLLNDEQILENLQDSIRMEFAKQNIVARIPVVILLSCVRIDRVLQGDHVVLQKKLSDSEKQKFNRKKEELSRRYREKCKTFHGFNIMQTDFSPDYIKQACTIFSIVRKKNKPKKTQLAAFLSLLNAYVPGSYLLESQCLDFFKHEDYMHGGLSLEDRMKPFNDLIVIFQQDKRFEKKVCMAHPMIAQRCIELMAKAGVSRSDTARNFLTCFCRDKDPYLLGFVKDMLTSRKPKPKETGKDDNPTERFSRLILDIQKMEGKTDSASVLKVATKTFAQNPFFPQALARFCYIELKYYNKAEMWAKRAKERDPQNSFVADTLGQVHKNHLKNIEHPAKPRQILQLAQKAIKAFKHEEQLAEIEKDTDLKEDGMTKVSHVFNNRGMFGYLQVCNLVYDLLVKNETWRDVLKKRVSMGSVLESLGDNKLFRFNGLINSLRDEILTTIKPELPSWTDTRATEQHFVDRHQSALITRVSDTGFILDKLMERMLISAEKYDTVRALQTTEDQMSGILQGLTSEGKDALYEILKKMRNMRALISELEETE</sequence>
<keyword evidence="2" id="KW-1185">Reference proteome</keyword>
<reference evidence="1" key="1">
    <citation type="submission" date="2022-04" db="EMBL/GenBank/DDBJ databases">
        <title>Jade perch genome.</title>
        <authorList>
            <person name="Chao B."/>
        </authorList>
    </citation>
    <scope>NUCLEOTIDE SEQUENCE</scope>
    <source>
        <strain evidence="1">CB-2022</strain>
    </source>
</reference>
<name>A0ACB8X7I3_9TELE</name>
<protein>
    <submittedName>
        <fullName evidence="1">Uncharacterized protein</fullName>
    </submittedName>
</protein>
<accession>A0ACB8X7I3</accession>
<evidence type="ECO:0000313" key="2">
    <source>
        <dbReference type="Proteomes" id="UP000831701"/>
    </source>
</evidence>